<dbReference type="Proteomes" id="UP001055712">
    <property type="component" value="Unassembled WGS sequence"/>
</dbReference>
<name>A0A9D4Z0S6_CHLVU</name>
<dbReference type="InterPro" id="IPR027799">
    <property type="entry name" value="Rtf2_RING-finger"/>
</dbReference>
<organism evidence="2 3">
    <name type="scientific">Chlorella vulgaris</name>
    <name type="common">Green alga</name>
    <dbReference type="NCBI Taxonomy" id="3077"/>
    <lineage>
        <taxon>Eukaryota</taxon>
        <taxon>Viridiplantae</taxon>
        <taxon>Chlorophyta</taxon>
        <taxon>core chlorophytes</taxon>
        <taxon>Trebouxiophyceae</taxon>
        <taxon>Chlorellales</taxon>
        <taxon>Chlorellaceae</taxon>
        <taxon>Chlorella clade</taxon>
        <taxon>Chlorella</taxon>
    </lineage>
</organism>
<reference evidence="2" key="2">
    <citation type="submission" date="2020-11" db="EMBL/GenBank/DDBJ databases">
        <authorList>
            <person name="Cecchin M."/>
            <person name="Marcolungo L."/>
            <person name="Rossato M."/>
            <person name="Girolomoni L."/>
            <person name="Cosentino E."/>
            <person name="Cuine S."/>
            <person name="Li-Beisson Y."/>
            <person name="Delledonne M."/>
            <person name="Ballottari M."/>
        </authorList>
    </citation>
    <scope>NUCLEOTIDE SEQUENCE</scope>
    <source>
        <strain evidence="2">211/11P</strain>
        <tissue evidence="2">Whole cell</tissue>
    </source>
</reference>
<feature type="compositionally biased region" description="Polar residues" evidence="1">
    <location>
        <begin position="351"/>
        <end position="362"/>
    </location>
</feature>
<keyword evidence="3" id="KW-1185">Reference proteome</keyword>
<sequence length="371" mass="37884">MQLLVRGPWAGLRAVEAHEGATVASVCGLHTPAAAAAAHGAGLRIVCGGRTLHPLSTVAAEGLPPCATLQLVARLRGGGGDGGSTGAESRSSYLEMYMGKRPDKADPESERRARWTTCQLSGMPLQPPCVADELGSLFNKDAVLQALLTKSMPKSLGHISSLKHLIELKLEAAVGGEQGPGEAALEGVTRFACPVTGQALNGKSRFVVMRRSGHVVSERALKEVPAVVEELVGYKWGASDLLPINPPADEQQELREQLLLKRTAERLAKKGKKSKDKTAAAVGAGGDGATANGAGGGSKRAAEGGGGSTAAAAANGGAVAAPAAGAAKKFKAAELKPAGADDTVWNSLFTSSVRNTGSSNDFFTRAANRGA</sequence>
<evidence type="ECO:0000313" key="3">
    <source>
        <dbReference type="Proteomes" id="UP001055712"/>
    </source>
</evidence>
<dbReference type="PANTHER" id="PTHR12775">
    <property type="entry name" value="PROTEIN C20ORF43 HOMOLOG"/>
    <property type="match status" value="1"/>
</dbReference>
<feature type="compositionally biased region" description="Gly residues" evidence="1">
    <location>
        <begin position="283"/>
        <end position="308"/>
    </location>
</feature>
<feature type="region of interest" description="Disordered" evidence="1">
    <location>
        <begin position="351"/>
        <end position="371"/>
    </location>
</feature>
<evidence type="ECO:0008006" key="4">
    <source>
        <dbReference type="Google" id="ProtNLM"/>
    </source>
</evidence>
<accession>A0A9D4Z0S6</accession>
<dbReference type="PANTHER" id="PTHR12775:SF2">
    <property type="entry name" value="REPLICATION TERMINATION FACTOR 2"/>
    <property type="match status" value="1"/>
</dbReference>
<gene>
    <name evidence="2" type="ORF">D9Q98_005902</name>
</gene>
<proteinExistence type="predicted"/>
<feature type="region of interest" description="Disordered" evidence="1">
    <location>
        <begin position="269"/>
        <end position="312"/>
    </location>
</feature>
<protein>
    <recommendedName>
        <fullName evidence="4">Replication termination factor 2</fullName>
    </recommendedName>
</protein>
<dbReference type="GO" id="GO:0005634">
    <property type="term" value="C:nucleus"/>
    <property type="evidence" value="ECO:0007669"/>
    <property type="project" value="TreeGrafter"/>
</dbReference>
<dbReference type="OrthoDB" id="247013at2759"/>
<comment type="caution">
    <text evidence="2">The sequence shown here is derived from an EMBL/GenBank/DDBJ whole genome shotgun (WGS) entry which is preliminary data.</text>
</comment>
<reference evidence="2" key="1">
    <citation type="journal article" date="2019" name="Plant J.">
        <title>Chlorella vulgaris genome assembly and annotation reveals the molecular basis for metabolic acclimation to high light conditions.</title>
        <authorList>
            <person name="Cecchin M."/>
            <person name="Marcolungo L."/>
            <person name="Rossato M."/>
            <person name="Girolomoni L."/>
            <person name="Cosentino E."/>
            <person name="Cuine S."/>
            <person name="Li-Beisson Y."/>
            <person name="Delledonne M."/>
            <person name="Ballottari M."/>
        </authorList>
    </citation>
    <scope>NUCLEOTIDE SEQUENCE</scope>
    <source>
        <strain evidence="2">211/11P</strain>
    </source>
</reference>
<dbReference type="Pfam" id="PF04641">
    <property type="entry name" value="Rtf2"/>
    <property type="match status" value="1"/>
</dbReference>
<dbReference type="EMBL" id="SIDB01000002">
    <property type="protein sequence ID" value="KAI3436485.1"/>
    <property type="molecule type" value="Genomic_DNA"/>
</dbReference>
<dbReference type="CDD" id="cd16653">
    <property type="entry name" value="RING-like_Rtf2"/>
    <property type="match status" value="1"/>
</dbReference>
<evidence type="ECO:0000313" key="2">
    <source>
        <dbReference type="EMBL" id="KAI3436485.1"/>
    </source>
</evidence>
<dbReference type="InterPro" id="IPR006735">
    <property type="entry name" value="Rtf2"/>
</dbReference>
<dbReference type="AlphaFoldDB" id="A0A9D4Z0S6"/>
<evidence type="ECO:0000256" key="1">
    <source>
        <dbReference type="SAM" id="MobiDB-lite"/>
    </source>
</evidence>
<dbReference type="GO" id="GO:0006274">
    <property type="term" value="P:DNA replication termination"/>
    <property type="evidence" value="ECO:0007669"/>
    <property type="project" value="TreeGrafter"/>
</dbReference>